<dbReference type="CDD" id="cd06558">
    <property type="entry name" value="crotonase-like"/>
    <property type="match status" value="1"/>
</dbReference>
<evidence type="ECO:0000256" key="5">
    <source>
        <dbReference type="ARBA" id="ARBA00022963"/>
    </source>
</evidence>
<dbReference type="SUPFAM" id="SSF51735">
    <property type="entry name" value="NAD(P)-binding Rossmann-fold domains"/>
    <property type="match status" value="1"/>
</dbReference>
<keyword evidence="9" id="KW-0576">Peroxisome</keyword>
<evidence type="ECO:0000256" key="14">
    <source>
        <dbReference type="RuleBase" id="RU003707"/>
    </source>
</evidence>
<sequence>MALHSNFRAKPGCSLDASGRGVGAGLIFLRQEDEMSESLMVSYEVEGVVAVITVNNPPVNALTPEMRGSIIDAVAHANADPAVAAIVLIGGGQNFIAGADIRRFGKARTITTRMSAAALDASAKPTVAAIHGYALGGGLEHALACHYRIALPTAKLGLPEVALGLIPGGGGTQRLPRLVGAAVATDLLVSSRHVHAAEALKIGLISQIVPGTQSQELRDAAVSYAKAVAHAQPQRVRDLVLEPMDATTMDVLQAARREAAKKSPHNKAPQYAIDCIEAAFSLPFDEALEVESRLFSELEGSDVAKALRYAFFAEREAAKVPDAPPGFKPVEVRSAAVIGAGTMGAGIAICFADAGIVVKLLEASAEALDRGLQRIRDIYAVKVKRGRMTVEEMDACLQFVQPVSHYEEIGDCDVVVEAVFERIDLKKDVFTKLDAVMKPGALLLTNSSAIDINVMANMTSRPQYVAGAHFFAPANAMKLCEIVKGDQTSIETVVRAMKMGRDLKKVCAVSGTCDGFAANRSRAPLVTEMMLLLEEGARPEQIDRVMVEFGYPMGPFAVSDLSGLDVSYDTRKRRAAADPQYRKLHVPDRMVELGRKGQKNGAGWYRYEEGGRTPRHDEEVMRIIATVAHELGTPQRTFTDSEILKRLLFASINEACKILDEGKAYRASDIDVMWLYGFGFPRHRGGLLYWADTIGAKEIHLQVQQWHEQYGRRWTPSPLLSKAANEGLSLRELKSVI</sequence>
<gene>
    <name evidence="17" type="ORF">SAMN04490191_3772</name>
</gene>
<protein>
    <submittedName>
        <fullName evidence="17">3-hydroxyacyl-CoA dehydrogenase</fullName>
    </submittedName>
</protein>
<evidence type="ECO:0000256" key="3">
    <source>
        <dbReference type="ARBA" id="ARBA00008750"/>
    </source>
</evidence>
<dbReference type="InterPro" id="IPR018376">
    <property type="entry name" value="Enoyl-CoA_hyd/isom_CS"/>
</dbReference>
<dbReference type="SUPFAM" id="SSF52096">
    <property type="entry name" value="ClpP/crotonase"/>
    <property type="match status" value="1"/>
</dbReference>
<dbReference type="FunFam" id="1.10.1040.50:FF:000006">
    <property type="entry name" value="Peroxisomal bifunctional enzyme"/>
    <property type="match status" value="1"/>
</dbReference>
<evidence type="ECO:0000256" key="8">
    <source>
        <dbReference type="ARBA" id="ARBA00023098"/>
    </source>
</evidence>
<evidence type="ECO:0000256" key="6">
    <source>
        <dbReference type="ARBA" id="ARBA00023002"/>
    </source>
</evidence>
<evidence type="ECO:0000313" key="17">
    <source>
        <dbReference type="EMBL" id="SDT28330.1"/>
    </source>
</evidence>
<keyword evidence="6" id="KW-0560">Oxidoreductase</keyword>
<comment type="similarity">
    <text evidence="3">In the N-terminal section; belongs to the enoyl-CoA hydratase/isomerase family.</text>
</comment>
<comment type="subcellular location">
    <subcellularLocation>
        <location evidence="1">Peroxisome</location>
    </subcellularLocation>
</comment>
<feature type="domain" description="3-hydroxyacyl-CoA dehydrogenase NAD binding" evidence="16">
    <location>
        <begin position="335"/>
        <end position="509"/>
    </location>
</feature>
<comment type="similarity">
    <text evidence="14">Belongs to the enoyl-CoA hydratase/isomerase family.</text>
</comment>
<dbReference type="Gene3D" id="3.90.226.10">
    <property type="entry name" value="2-enoyl-CoA Hydratase, Chain A, domain 1"/>
    <property type="match status" value="1"/>
</dbReference>
<dbReference type="GO" id="GO:0003857">
    <property type="term" value="F:(3S)-3-hydroxyacyl-CoA dehydrogenase (NAD+) activity"/>
    <property type="evidence" value="ECO:0007669"/>
    <property type="project" value="UniProtKB-EC"/>
</dbReference>
<keyword evidence="10" id="KW-0413">Isomerase</keyword>
<dbReference type="Pfam" id="PF02737">
    <property type="entry name" value="3HCDH_N"/>
    <property type="match status" value="1"/>
</dbReference>
<dbReference type="InterPro" id="IPR008927">
    <property type="entry name" value="6-PGluconate_DH-like_C_sf"/>
</dbReference>
<keyword evidence="11" id="KW-0456">Lyase</keyword>
<evidence type="ECO:0000256" key="4">
    <source>
        <dbReference type="ARBA" id="ARBA00022832"/>
    </source>
</evidence>
<evidence type="ECO:0000256" key="2">
    <source>
        <dbReference type="ARBA" id="ARBA00005005"/>
    </source>
</evidence>
<comment type="catalytic activity">
    <reaction evidence="13">
        <text>a (3S)-3-hydroxyacyl-CoA + NAD(+) = a 3-oxoacyl-CoA + NADH + H(+)</text>
        <dbReference type="Rhea" id="RHEA:22432"/>
        <dbReference type="ChEBI" id="CHEBI:15378"/>
        <dbReference type="ChEBI" id="CHEBI:57318"/>
        <dbReference type="ChEBI" id="CHEBI:57540"/>
        <dbReference type="ChEBI" id="CHEBI:57945"/>
        <dbReference type="ChEBI" id="CHEBI:90726"/>
        <dbReference type="EC" id="1.1.1.35"/>
    </reaction>
</comment>
<accession>A0A1H1Z3U9</accession>
<dbReference type="UniPathway" id="UPA00659"/>
<dbReference type="GO" id="GO:0006635">
    <property type="term" value="P:fatty acid beta-oxidation"/>
    <property type="evidence" value="ECO:0007669"/>
    <property type="project" value="UniProtKB-UniPathway"/>
</dbReference>
<evidence type="ECO:0000256" key="7">
    <source>
        <dbReference type="ARBA" id="ARBA00023027"/>
    </source>
</evidence>
<dbReference type="Gene3D" id="1.10.1040.50">
    <property type="match status" value="1"/>
</dbReference>
<name>A0A1H1Z3U9_9PSED</name>
<reference evidence="18" key="1">
    <citation type="submission" date="2016-10" db="EMBL/GenBank/DDBJ databases">
        <authorList>
            <person name="Varghese N."/>
            <person name="Submissions S."/>
        </authorList>
    </citation>
    <scope>NUCLEOTIDE SEQUENCE [LARGE SCALE GENOMIC DNA]</scope>
    <source>
        <strain evidence="18">BS3782</strain>
    </source>
</reference>
<dbReference type="Proteomes" id="UP000182814">
    <property type="component" value="Chromosome I"/>
</dbReference>
<dbReference type="AlphaFoldDB" id="A0A1H1Z3U9"/>
<dbReference type="PANTHER" id="PTHR23309:SF51">
    <property type="entry name" value="3-HYDROXYACYL-COA DEHYDROGENASE-RELATED"/>
    <property type="match status" value="1"/>
</dbReference>
<dbReference type="InterPro" id="IPR036291">
    <property type="entry name" value="NAD(P)-bd_dom_sf"/>
</dbReference>
<organism evidence="17 18">
    <name type="scientific">Pseudomonas lini</name>
    <dbReference type="NCBI Taxonomy" id="163011"/>
    <lineage>
        <taxon>Bacteria</taxon>
        <taxon>Pseudomonadati</taxon>
        <taxon>Pseudomonadota</taxon>
        <taxon>Gammaproteobacteria</taxon>
        <taxon>Pseudomonadales</taxon>
        <taxon>Pseudomonadaceae</taxon>
        <taxon>Pseudomonas</taxon>
    </lineage>
</organism>
<evidence type="ECO:0000313" key="18">
    <source>
        <dbReference type="Proteomes" id="UP000182814"/>
    </source>
</evidence>
<evidence type="ECO:0000256" key="9">
    <source>
        <dbReference type="ARBA" id="ARBA00023140"/>
    </source>
</evidence>
<dbReference type="Gene3D" id="3.40.50.720">
    <property type="entry name" value="NAD(P)-binding Rossmann-like Domain"/>
    <property type="match status" value="1"/>
</dbReference>
<dbReference type="PROSITE" id="PS00166">
    <property type="entry name" value="ENOYL_COA_HYDRATASE"/>
    <property type="match status" value="1"/>
</dbReference>
<dbReference type="EMBL" id="LT629746">
    <property type="protein sequence ID" value="SDT28330.1"/>
    <property type="molecule type" value="Genomic_DNA"/>
</dbReference>
<dbReference type="Pfam" id="PF00378">
    <property type="entry name" value="ECH_1"/>
    <property type="match status" value="1"/>
</dbReference>
<dbReference type="InterPro" id="IPR029045">
    <property type="entry name" value="ClpP/crotonase-like_dom_sf"/>
</dbReference>
<dbReference type="GO" id="GO:0016853">
    <property type="term" value="F:isomerase activity"/>
    <property type="evidence" value="ECO:0007669"/>
    <property type="project" value="UniProtKB-KW"/>
</dbReference>
<proteinExistence type="inferred from homology"/>
<dbReference type="FunFam" id="3.40.50.720:FF:000009">
    <property type="entry name" value="Fatty oxidation complex, alpha subunit"/>
    <property type="match status" value="1"/>
</dbReference>
<keyword evidence="7" id="KW-0520">NAD</keyword>
<dbReference type="InterPro" id="IPR006176">
    <property type="entry name" value="3-OHacyl-CoA_DH_NAD-bd"/>
</dbReference>
<evidence type="ECO:0000256" key="11">
    <source>
        <dbReference type="ARBA" id="ARBA00023239"/>
    </source>
</evidence>
<dbReference type="GO" id="GO:0004300">
    <property type="term" value="F:enoyl-CoA hydratase activity"/>
    <property type="evidence" value="ECO:0007669"/>
    <property type="project" value="UniProtKB-ARBA"/>
</dbReference>
<dbReference type="InterPro" id="IPR001753">
    <property type="entry name" value="Enoyl-CoA_hydra/iso"/>
</dbReference>
<keyword evidence="8" id="KW-0443">Lipid metabolism</keyword>
<feature type="domain" description="3-hydroxyacyl-CoA dehydrogenase C-terminal" evidence="15">
    <location>
        <begin position="643"/>
        <end position="727"/>
    </location>
</feature>
<evidence type="ECO:0000256" key="13">
    <source>
        <dbReference type="ARBA" id="ARBA00049556"/>
    </source>
</evidence>
<dbReference type="Pfam" id="PF00725">
    <property type="entry name" value="3HCDH"/>
    <property type="match status" value="2"/>
</dbReference>
<evidence type="ECO:0000259" key="16">
    <source>
        <dbReference type="Pfam" id="PF02737"/>
    </source>
</evidence>
<dbReference type="SUPFAM" id="SSF48179">
    <property type="entry name" value="6-phosphogluconate dehydrogenase C-terminal domain-like"/>
    <property type="match status" value="2"/>
</dbReference>
<keyword evidence="5" id="KW-0442">Lipid degradation</keyword>
<keyword evidence="12" id="KW-0511">Multifunctional enzyme</keyword>
<evidence type="ECO:0000259" key="15">
    <source>
        <dbReference type="Pfam" id="PF00725"/>
    </source>
</evidence>
<evidence type="ECO:0000256" key="12">
    <source>
        <dbReference type="ARBA" id="ARBA00023268"/>
    </source>
</evidence>
<feature type="domain" description="3-hydroxyacyl-CoA dehydrogenase C-terminal" evidence="15">
    <location>
        <begin position="515"/>
        <end position="607"/>
    </location>
</feature>
<dbReference type="GO" id="GO:0070403">
    <property type="term" value="F:NAD+ binding"/>
    <property type="evidence" value="ECO:0007669"/>
    <property type="project" value="InterPro"/>
</dbReference>
<keyword evidence="18" id="KW-1185">Reference proteome</keyword>
<comment type="pathway">
    <text evidence="2">Lipid metabolism; fatty acid beta-oxidation.</text>
</comment>
<evidence type="ECO:0000256" key="10">
    <source>
        <dbReference type="ARBA" id="ARBA00023235"/>
    </source>
</evidence>
<keyword evidence="4" id="KW-0276">Fatty acid metabolism</keyword>
<dbReference type="InterPro" id="IPR006108">
    <property type="entry name" value="3HC_DH_C"/>
</dbReference>
<dbReference type="PANTHER" id="PTHR23309">
    <property type="entry name" value="3-HYDROXYACYL-COA DEHYROGENASE"/>
    <property type="match status" value="1"/>
</dbReference>
<evidence type="ECO:0000256" key="1">
    <source>
        <dbReference type="ARBA" id="ARBA00004275"/>
    </source>
</evidence>